<feature type="region of interest" description="Disordered" evidence="1">
    <location>
        <begin position="370"/>
        <end position="408"/>
    </location>
</feature>
<feature type="compositionally biased region" description="Low complexity" evidence="1">
    <location>
        <begin position="382"/>
        <end position="395"/>
    </location>
</feature>
<dbReference type="Pfam" id="PF00249">
    <property type="entry name" value="Myb_DNA-binding"/>
    <property type="match status" value="1"/>
</dbReference>
<protein>
    <recommendedName>
        <fullName evidence="5">Myb-like domain-containing protein</fullName>
    </recommendedName>
</protein>
<evidence type="ECO:0000259" key="2">
    <source>
        <dbReference type="PROSITE" id="PS50090"/>
    </source>
</evidence>
<feature type="domain" description="Myb-like" evidence="2">
    <location>
        <begin position="63"/>
        <end position="113"/>
    </location>
</feature>
<name>A0A7S0IUM4_9EUKA</name>
<dbReference type="InterPro" id="IPR009057">
    <property type="entry name" value="Homeodomain-like_sf"/>
</dbReference>
<evidence type="ECO:0000256" key="1">
    <source>
        <dbReference type="SAM" id="MobiDB-lite"/>
    </source>
</evidence>
<evidence type="ECO:0000313" key="4">
    <source>
        <dbReference type="EMBL" id="CAD8531901.1"/>
    </source>
</evidence>
<evidence type="ECO:0008006" key="5">
    <source>
        <dbReference type="Google" id="ProtNLM"/>
    </source>
</evidence>
<proteinExistence type="predicted"/>
<dbReference type="CDD" id="cd00167">
    <property type="entry name" value="SANT"/>
    <property type="match status" value="1"/>
</dbReference>
<dbReference type="EMBL" id="HBER01014287">
    <property type="protein sequence ID" value="CAD8531901.1"/>
    <property type="molecule type" value="Transcribed_RNA"/>
</dbReference>
<evidence type="ECO:0000259" key="3">
    <source>
        <dbReference type="PROSITE" id="PS51294"/>
    </source>
</evidence>
<dbReference type="InterPro" id="IPR017930">
    <property type="entry name" value="Myb_dom"/>
</dbReference>
<gene>
    <name evidence="4" type="ORF">CLEP1334_LOCUS7153</name>
</gene>
<feature type="domain" description="HTH myb-type" evidence="3">
    <location>
        <begin position="63"/>
        <end position="117"/>
    </location>
</feature>
<sequence>MTWRLALLTAPPPRPLCFLSRGARALRECRHTHPYYPRLPSSASLAVPASPAFAVHTCKMPGGKHLNMQAWAPEEDQIILDMVAAEGPKWSRIVMRLPGRTVSSVRNRWQRIEKGRKLREQGIESKNRCHQCGEPKRGHVCFAKLKGGPQVVTQSSLGRIEPPLLQLTSHVVQPQLPQPQVQVQAQPDYSRLPLPAPTNGLATQMLLAPPPPRRLRSSERLVAPPPSDAHAQRLRQHLKAQNRAESFYGAGSSLFPPAADASVPLFTVDVAAANGAAPPLPAQPAPPMMRSDTSFFRGLAESESFSPCTRELFESWASSPRENAMPSAVAAAANDTAAPLPLKRFASGECEKAPKLTRSVSAYLANPHQLQPLQLPQPPPKAAQQSQPAAQQSQPAAPPPLPEHRSSLEHRSSAFALPLVDSDAAAIIGFDARPPLFDGRPPLESKPSLTRRRSSRLSISCFDDLV</sequence>
<dbReference type="PROSITE" id="PS51294">
    <property type="entry name" value="HTH_MYB"/>
    <property type="match status" value="1"/>
</dbReference>
<dbReference type="SUPFAM" id="SSF46689">
    <property type="entry name" value="Homeodomain-like"/>
    <property type="match status" value="1"/>
</dbReference>
<accession>A0A7S0IUM4</accession>
<dbReference type="SMART" id="SM00717">
    <property type="entry name" value="SANT"/>
    <property type="match status" value="1"/>
</dbReference>
<dbReference type="AlphaFoldDB" id="A0A7S0IUM4"/>
<dbReference type="PROSITE" id="PS50090">
    <property type="entry name" value="MYB_LIKE"/>
    <property type="match status" value="1"/>
</dbReference>
<organism evidence="4">
    <name type="scientific">Calcidiscus leptoporus</name>
    <dbReference type="NCBI Taxonomy" id="127549"/>
    <lineage>
        <taxon>Eukaryota</taxon>
        <taxon>Haptista</taxon>
        <taxon>Haptophyta</taxon>
        <taxon>Prymnesiophyceae</taxon>
        <taxon>Coccolithales</taxon>
        <taxon>Calcidiscaceae</taxon>
        <taxon>Calcidiscus</taxon>
    </lineage>
</organism>
<reference evidence="4" key="1">
    <citation type="submission" date="2021-01" db="EMBL/GenBank/DDBJ databases">
        <authorList>
            <person name="Corre E."/>
            <person name="Pelletier E."/>
            <person name="Niang G."/>
            <person name="Scheremetjew M."/>
            <person name="Finn R."/>
            <person name="Kale V."/>
            <person name="Holt S."/>
            <person name="Cochrane G."/>
            <person name="Meng A."/>
            <person name="Brown T."/>
            <person name="Cohen L."/>
        </authorList>
    </citation>
    <scope>NUCLEOTIDE SEQUENCE</scope>
    <source>
        <strain evidence="4">RCC1130</strain>
    </source>
</reference>
<dbReference type="Gene3D" id="1.10.10.60">
    <property type="entry name" value="Homeodomain-like"/>
    <property type="match status" value="1"/>
</dbReference>
<dbReference type="InterPro" id="IPR001005">
    <property type="entry name" value="SANT/Myb"/>
</dbReference>